<reference evidence="3" key="1">
    <citation type="submission" date="2017-09" db="EMBL/GenBank/DDBJ databases">
        <title>Depth-based differentiation of microbial function through sediment-hosted aquifers and enrichment of novel symbionts in the deep terrestrial subsurface.</title>
        <authorList>
            <person name="Probst A.J."/>
            <person name="Ladd B."/>
            <person name="Jarett J.K."/>
            <person name="Geller-Mcgrath D.E."/>
            <person name="Sieber C.M.K."/>
            <person name="Emerson J.B."/>
            <person name="Anantharaman K."/>
            <person name="Thomas B.C."/>
            <person name="Malmstrom R."/>
            <person name="Stieglmeier M."/>
            <person name="Klingl A."/>
            <person name="Woyke T."/>
            <person name="Ryan C.M."/>
            <person name="Banfield J.F."/>
        </authorList>
    </citation>
    <scope>NUCLEOTIDE SEQUENCE [LARGE SCALE GENOMIC DNA]</scope>
</reference>
<evidence type="ECO:0000313" key="2">
    <source>
        <dbReference type="EMBL" id="PIZ35097.1"/>
    </source>
</evidence>
<protein>
    <recommendedName>
        <fullName evidence="1">Antitoxin Xre/MbcA/ParS-like toxin-binding domain-containing protein</fullName>
    </recommendedName>
</protein>
<dbReference type="InterPro" id="IPR024467">
    <property type="entry name" value="Xre/MbcA/ParS-like_toxin-bd"/>
</dbReference>
<comment type="caution">
    <text evidence="2">The sequence shown here is derived from an EMBL/GenBank/DDBJ whole genome shotgun (WGS) entry which is preliminary data.</text>
</comment>
<dbReference type="Gene3D" id="3.10.450.50">
    <property type="match status" value="1"/>
</dbReference>
<sequence length="450" mass="52389">MASVGRNEPCPCGSGKKFKKCCGTTSYAEIKPESSIKKRQVEDILAYLRRHHMDAVEEAGDVFWDEFDPDEHLSGGIHDMAVTNFFEWAVHDARADYDNDDSKTLLELYIEDNARRLDADELAVLNKMRDSCLSLYEVEEVYPEEGLLLRDLLLGGEFDVREQIATRYLNKWDIFAARVLQFDGDYILSGSIYAYHRSLKERLVKAFKDDYKFFKRENPGATMRDYLKEDGDMFNYYWYEPILYPQEMELETTSGEPLVFSKARFEVKDKDALLTALSKIEELKREEDGFVWLGKTERMSGPVILGRFEIKGNKLVLETNSRERLEEGKALILKYAADTIIHKADEFQDAMQAMEQYEDKPRAREDEIPPEIKQQIYTQFMQRHYEEWLTEQIPALGGKTPTQAVKTKAGRDKVVELLKSIENTEEHNKKQGKPHYDISWTWDRLGLARK</sequence>
<accession>A0A2M7T583</accession>
<dbReference type="Pfam" id="PF02810">
    <property type="entry name" value="SEC-C"/>
    <property type="match status" value="1"/>
</dbReference>
<proteinExistence type="predicted"/>
<dbReference type="InterPro" id="IPR004027">
    <property type="entry name" value="SEC_C_motif"/>
</dbReference>
<dbReference type="EMBL" id="PFNG01000255">
    <property type="protein sequence ID" value="PIZ35097.1"/>
    <property type="molecule type" value="Genomic_DNA"/>
</dbReference>
<dbReference type="Pfam" id="PF09722">
    <property type="entry name" value="Xre_MbcA_ParS_C"/>
    <property type="match status" value="1"/>
</dbReference>
<organism evidence="2 3">
    <name type="scientific">Candidatus Aquicultor secundus</name>
    <dbReference type="NCBI Taxonomy" id="1973895"/>
    <lineage>
        <taxon>Bacteria</taxon>
        <taxon>Bacillati</taxon>
        <taxon>Actinomycetota</taxon>
        <taxon>Candidatus Aquicultoria</taxon>
        <taxon>Candidatus Aquicultorales</taxon>
        <taxon>Candidatus Aquicultoraceae</taxon>
        <taxon>Candidatus Aquicultor</taxon>
    </lineage>
</organism>
<dbReference type="AlphaFoldDB" id="A0A2M7T583"/>
<dbReference type="SUPFAM" id="SSF103642">
    <property type="entry name" value="Sec-C motif"/>
    <property type="match status" value="1"/>
</dbReference>
<evidence type="ECO:0000313" key="3">
    <source>
        <dbReference type="Proteomes" id="UP000230956"/>
    </source>
</evidence>
<evidence type="ECO:0000259" key="1">
    <source>
        <dbReference type="Pfam" id="PF09722"/>
    </source>
</evidence>
<dbReference type="InterPro" id="IPR058292">
    <property type="entry name" value="DUF7986"/>
</dbReference>
<dbReference type="Proteomes" id="UP000230956">
    <property type="component" value="Unassembled WGS sequence"/>
</dbReference>
<dbReference type="Pfam" id="PF25948">
    <property type="entry name" value="DUF7986"/>
    <property type="match status" value="1"/>
</dbReference>
<name>A0A2M7T583_9ACTN</name>
<feature type="domain" description="Antitoxin Xre/MbcA/ParS-like toxin-binding" evidence="1">
    <location>
        <begin position="387"/>
        <end position="422"/>
    </location>
</feature>
<dbReference type="RefSeq" id="WP_286679407.1">
    <property type="nucleotide sequence ID" value="NZ_MNXI01000148.1"/>
</dbReference>
<gene>
    <name evidence="2" type="ORF">COY37_10965</name>
</gene>